<feature type="region of interest" description="Disordered" evidence="1">
    <location>
        <begin position="53"/>
        <end position="98"/>
    </location>
</feature>
<organism evidence="2 3">
    <name type="scientific">Bifidobacterium panos</name>
    <dbReference type="NCBI Taxonomy" id="2675321"/>
    <lineage>
        <taxon>Bacteria</taxon>
        <taxon>Bacillati</taxon>
        <taxon>Actinomycetota</taxon>
        <taxon>Actinomycetes</taxon>
        <taxon>Bifidobacteriales</taxon>
        <taxon>Bifidobacteriaceae</taxon>
        <taxon>Bifidobacterium</taxon>
    </lineage>
</organism>
<comment type="caution">
    <text evidence="2">The sequence shown here is derived from an EMBL/GenBank/DDBJ whole genome shotgun (WGS) entry which is preliminary data.</text>
</comment>
<keyword evidence="3" id="KW-1185">Reference proteome</keyword>
<proteinExistence type="predicted"/>
<name>A0ABX1SY16_9BIFI</name>
<reference evidence="2 3" key="1">
    <citation type="submission" date="2020-02" db="EMBL/GenBank/DDBJ databases">
        <title>Characterization of phylogenetic diversity of novel bifidobacterial species isolated in Czech ZOOs.</title>
        <authorList>
            <person name="Lugli G.A."/>
            <person name="Vera N.B."/>
            <person name="Ventura M."/>
        </authorList>
    </citation>
    <scope>NUCLEOTIDE SEQUENCE [LARGE SCALE GENOMIC DNA]</scope>
    <source>
        <strain evidence="2 3">DSM 109963</strain>
    </source>
</reference>
<feature type="compositionally biased region" description="Polar residues" evidence="1">
    <location>
        <begin position="54"/>
        <end position="75"/>
    </location>
</feature>
<sequence length="130" mass="14156">MTSASDYLNAGGFDMGGAAMWQRLRAKRVHDVYSGGDTGLDWSDPDVLDIRGTLASSSSTRTPSDLRSETSSTAYLTVPDPTVDVQPGDRIRANPDDGRLWEVTGFPARDRNAFTAWQPTTEIPLAEHRG</sequence>
<evidence type="ECO:0000313" key="3">
    <source>
        <dbReference type="Proteomes" id="UP000553756"/>
    </source>
</evidence>
<evidence type="ECO:0000313" key="2">
    <source>
        <dbReference type="EMBL" id="NMN02733.1"/>
    </source>
</evidence>
<evidence type="ECO:0008006" key="4">
    <source>
        <dbReference type="Google" id="ProtNLM"/>
    </source>
</evidence>
<accession>A0ABX1SY16</accession>
<dbReference type="RefSeq" id="WP_172146890.1">
    <property type="nucleotide sequence ID" value="NZ_JAAIIJ010000027.1"/>
</dbReference>
<dbReference type="EMBL" id="JAAIIJ010000027">
    <property type="protein sequence ID" value="NMN02733.1"/>
    <property type="molecule type" value="Genomic_DNA"/>
</dbReference>
<gene>
    <name evidence="2" type="ORF">G1C94_1355</name>
</gene>
<evidence type="ECO:0000256" key="1">
    <source>
        <dbReference type="SAM" id="MobiDB-lite"/>
    </source>
</evidence>
<feature type="compositionally biased region" description="Basic and acidic residues" evidence="1">
    <location>
        <begin position="87"/>
        <end position="98"/>
    </location>
</feature>
<dbReference type="Proteomes" id="UP000553756">
    <property type="component" value="Unassembled WGS sequence"/>
</dbReference>
<protein>
    <recommendedName>
        <fullName evidence="4">Head-to-tail stopper</fullName>
    </recommendedName>
</protein>